<feature type="non-terminal residue" evidence="2">
    <location>
        <position position="1"/>
    </location>
</feature>
<organism evidence="2 3">
    <name type="scientific">Ilex paraguariensis</name>
    <name type="common">yerba mate</name>
    <dbReference type="NCBI Taxonomy" id="185542"/>
    <lineage>
        <taxon>Eukaryota</taxon>
        <taxon>Viridiplantae</taxon>
        <taxon>Streptophyta</taxon>
        <taxon>Embryophyta</taxon>
        <taxon>Tracheophyta</taxon>
        <taxon>Spermatophyta</taxon>
        <taxon>Magnoliopsida</taxon>
        <taxon>eudicotyledons</taxon>
        <taxon>Gunneridae</taxon>
        <taxon>Pentapetalae</taxon>
        <taxon>asterids</taxon>
        <taxon>campanulids</taxon>
        <taxon>Aquifoliales</taxon>
        <taxon>Aquifoliaceae</taxon>
        <taxon>Ilex</taxon>
    </lineage>
</organism>
<name>A0ABC8SX32_9AQUA</name>
<feature type="compositionally biased region" description="Basic and acidic residues" evidence="1">
    <location>
        <begin position="14"/>
        <end position="28"/>
    </location>
</feature>
<gene>
    <name evidence="2" type="ORF">ILEXP_LOCUS28146</name>
</gene>
<evidence type="ECO:0008006" key="4">
    <source>
        <dbReference type="Google" id="ProtNLM"/>
    </source>
</evidence>
<proteinExistence type="predicted"/>
<keyword evidence="3" id="KW-1185">Reference proteome</keyword>
<dbReference type="EMBL" id="CAUOFW020003358">
    <property type="protein sequence ID" value="CAK9159448.1"/>
    <property type="molecule type" value="Genomic_DNA"/>
</dbReference>
<evidence type="ECO:0000313" key="3">
    <source>
        <dbReference type="Proteomes" id="UP001642360"/>
    </source>
</evidence>
<accession>A0ABC8SX32</accession>
<protein>
    <recommendedName>
        <fullName evidence="4">Bet1-like protein</fullName>
    </recommendedName>
</protein>
<comment type="caution">
    <text evidence="2">The sequence shown here is derived from an EMBL/GenBank/DDBJ whole genome shotgun (WGS) entry which is preliminary data.</text>
</comment>
<sequence>ANARSGIRGSQVSEAERLRSGIRDDDRLGTVGRQVDEDDSTNGAVRVEGDTEKPLVAGDVFDSSRSSIVAYGGSLEWTQPLVSPARERLKSMGEVLQQLREDVIRESTGALNGTDSRSGGARDVGGDAFC</sequence>
<evidence type="ECO:0000313" key="2">
    <source>
        <dbReference type="EMBL" id="CAK9159448.1"/>
    </source>
</evidence>
<feature type="region of interest" description="Disordered" evidence="1">
    <location>
        <begin position="1"/>
        <end position="45"/>
    </location>
</feature>
<evidence type="ECO:0000256" key="1">
    <source>
        <dbReference type="SAM" id="MobiDB-lite"/>
    </source>
</evidence>
<feature type="region of interest" description="Disordered" evidence="1">
    <location>
        <begin position="107"/>
        <end position="130"/>
    </location>
</feature>
<dbReference type="AlphaFoldDB" id="A0ABC8SX32"/>
<reference evidence="2 3" key="1">
    <citation type="submission" date="2024-02" db="EMBL/GenBank/DDBJ databases">
        <authorList>
            <person name="Vignale AGUSTIN F."/>
            <person name="Sosa J E."/>
            <person name="Modenutti C."/>
        </authorList>
    </citation>
    <scope>NUCLEOTIDE SEQUENCE [LARGE SCALE GENOMIC DNA]</scope>
</reference>
<dbReference type="Proteomes" id="UP001642360">
    <property type="component" value="Unassembled WGS sequence"/>
</dbReference>